<protein>
    <submittedName>
        <fullName evidence="1">Uncharacterized protein</fullName>
    </submittedName>
</protein>
<evidence type="ECO:0000313" key="1">
    <source>
        <dbReference type="EMBL" id="KAJ8340240.1"/>
    </source>
</evidence>
<evidence type="ECO:0000313" key="2">
    <source>
        <dbReference type="Proteomes" id="UP001152622"/>
    </source>
</evidence>
<dbReference type="EMBL" id="JAINUF010000016">
    <property type="protein sequence ID" value="KAJ8340240.1"/>
    <property type="molecule type" value="Genomic_DNA"/>
</dbReference>
<sequence>MGGSAGFQYEVRYWPGRANGNTDALSRKMRDFRTLESLKQIVVPDSIRKQVMEWVHDRAGDLGAEKVLGLARRHFF</sequence>
<dbReference type="Gene3D" id="1.10.340.70">
    <property type="match status" value="1"/>
</dbReference>
<gene>
    <name evidence="1" type="ORF">SKAU_G00348730</name>
</gene>
<name>A0A9Q1EK79_SYNKA</name>
<accession>A0A9Q1EK79</accession>
<reference evidence="1" key="1">
    <citation type="journal article" date="2023" name="Science">
        <title>Genome structures resolve the early diversification of teleost fishes.</title>
        <authorList>
            <person name="Parey E."/>
            <person name="Louis A."/>
            <person name="Montfort J."/>
            <person name="Bouchez O."/>
            <person name="Roques C."/>
            <person name="Iampietro C."/>
            <person name="Lluch J."/>
            <person name="Castinel A."/>
            <person name="Donnadieu C."/>
            <person name="Desvignes T."/>
            <person name="Floi Bucao C."/>
            <person name="Jouanno E."/>
            <person name="Wen M."/>
            <person name="Mejri S."/>
            <person name="Dirks R."/>
            <person name="Jansen H."/>
            <person name="Henkel C."/>
            <person name="Chen W.J."/>
            <person name="Zahm M."/>
            <person name="Cabau C."/>
            <person name="Klopp C."/>
            <person name="Thompson A.W."/>
            <person name="Robinson-Rechavi M."/>
            <person name="Braasch I."/>
            <person name="Lecointre G."/>
            <person name="Bobe J."/>
            <person name="Postlethwait J.H."/>
            <person name="Berthelot C."/>
            <person name="Roest Crollius H."/>
            <person name="Guiguen Y."/>
        </authorList>
    </citation>
    <scope>NUCLEOTIDE SEQUENCE</scope>
    <source>
        <strain evidence="1">WJC10195</strain>
    </source>
</reference>
<dbReference type="OrthoDB" id="6761011at2759"/>
<keyword evidence="2" id="KW-1185">Reference proteome</keyword>
<dbReference type="AlphaFoldDB" id="A0A9Q1EK79"/>
<comment type="caution">
    <text evidence="1">The sequence shown here is derived from an EMBL/GenBank/DDBJ whole genome shotgun (WGS) entry which is preliminary data.</text>
</comment>
<proteinExistence type="predicted"/>
<organism evidence="1 2">
    <name type="scientific">Synaphobranchus kaupii</name>
    <name type="common">Kaup's arrowtooth eel</name>
    <dbReference type="NCBI Taxonomy" id="118154"/>
    <lineage>
        <taxon>Eukaryota</taxon>
        <taxon>Metazoa</taxon>
        <taxon>Chordata</taxon>
        <taxon>Craniata</taxon>
        <taxon>Vertebrata</taxon>
        <taxon>Euteleostomi</taxon>
        <taxon>Actinopterygii</taxon>
        <taxon>Neopterygii</taxon>
        <taxon>Teleostei</taxon>
        <taxon>Anguilliformes</taxon>
        <taxon>Synaphobranchidae</taxon>
        <taxon>Synaphobranchus</taxon>
    </lineage>
</organism>
<dbReference type="Proteomes" id="UP001152622">
    <property type="component" value="Chromosome 16"/>
</dbReference>